<dbReference type="EMBL" id="QJUE01000006">
    <property type="protein sequence ID" value="PYE00635.1"/>
    <property type="molecule type" value="Genomic_DNA"/>
</dbReference>
<dbReference type="OrthoDB" id="29253at2"/>
<accession>A0A318R203</accession>
<proteinExistence type="predicted"/>
<dbReference type="PANTHER" id="PTHR39517:SF1">
    <property type="entry name" value="LIPID-A-DISACCHARIDE SYNTHASE"/>
    <property type="match status" value="1"/>
</dbReference>
<dbReference type="InterPro" id="IPR019994">
    <property type="entry name" value="Lipid-A-disac_synthase-rel_put"/>
</dbReference>
<comment type="caution">
    <text evidence="1">The sequence shown here is derived from an EMBL/GenBank/DDBJ whole genome shotgun (WGS) entry which is preliminary data.</text>
</comment>
<evidence type="ECO:0000313" key="1">
    <source>
        <dbReference type="EMBL" id="PYE00635.1"/>
    </source>
</evidence>
<sequence length="442" mass="48502">MQSSALPLGHAAENAIFISNSNRISQTEQNLLFLCNGHGEDTIACKVIEALHEINPDISPAVLPMVGDGDAFSKLVKDGWLTKIGPSTILPSGGFSNQSFSGLVLDLKAGLLGSLWRQWTLIHRSAKEGRIVVAVGDLLPLLFAWASGANYLFVGTPKSDYTWASGPRSSLSDFYHRLKGTEWDPWEYWLMRSSRCRMVVVRDKITARGLRNHGVKALSPGNPMMDGISKRECPDDFKKYRRLILLCGSRLPEAYQNFKRLLIAIQLIQISSLIAVFVPLSSSSMREKIELILIDLGFKPTYQSSDENGISETWKKNSLLILIGFNKFSCWAKWGEVGVANAGTATEQLVGLGIPCVSLPGKGHQFNFNFAKRQSRLLGGAVTIAKRDETLAKQVGFLLNSDFDREIIGLRGSKRMGPEGGSHAIALIISTHLSKGLECGVI</sequence>
<name>A0A318R203_PROMR</name>
<dbReference type="PANTHER" id="PTHR39517">
    <property type="entry name" value="SLL0192 PROTEIN"/>
    <property type="match status" value="1"/>
</dbReference>
<dbReference type="AlphaFoldDB" id="A0A318R203"/>
<organism evidence="1 2">
    <name type="scientific">Prochlorococcus marinus XMU1408</name>
    <dbReference type="NCBI Taxonomy" id="2213228"/>
    <lineage>
        <taxon>Bacteria</taxon>
        <taxon>Bacillati</taxon>
        <taxon>Cyanobacteriota</taxon>
        <taxon>Cyanophyceae</taxon>
        <taxon>Synechococcales</taxon>
        <taxon>Prochlorococcaceae</taxon>
        <taxon>Prochlorococcus</taxon>
    </lineage>
</organism>
<dbReference type="NCBIfam" id="TIGR03492">
    <property type="entry name" value="lipid-A-disaccharide synthase-related protein"/>
    <property type="match status" value="1"/>
</dbReference>
<dbReference type="Proteomes" id="UP000247807">
    <property type="component" value="Unassembled WGS sequence"/>
</dbReference>
<evidence type="ECO:0000313" key="2">
    <source>
        <dbReference type="Proteomes" id="UP000247807"/>
    </source>
</evidence>
<protein>
    <submittedName>
        <fullName evidence="1">Sugar synthetase</fullName>
    </submittedName>
</protein>
<reference evidence="1 2" key="1">
    <citation type="journal article" date="2018" name="Appl. Environ. Microbiol.">
        <title>Genome rearrangement shapes Prochlorococcus ecological adaptation.</title>
        <authorList>
            <person name="Yan W."/>
            <person name="Wei S."/>
            <person name="Wang Q."/>
            <person name="Xiao X."/>
            <person name="Zeng Q."/>
            <person name="Jiao N."/>
            <person name="Zhang R."/>
        </authorList>
    </citation>
    <scope>NUCLEOTIDE SEQUENCE [LARGE SCALE GENOMIC DNA]</scope>
    <source>
        <strain evidence="1 2">XMU1408</strain>
    </source>
</reference>
<gene>
    <name evidence="1" type="ORF">DNJ73_08810</name>
</gene>